<dbReference type="Pfam" id="PF10138">
    <property type="entry name" value="vWA-TerF-like"/>
    <property type="match status" value="1"/>
</dbReference>
<dbReference type="InterPro" id="IPR051324">
    <property type="entry name" value="Stress/Tellurium_Resist"/>
</dbReference>
<accession>A0A9X4M4F2</accession>
<evidence type="ECO:0000313" key="5">
    <source>
        <dbReference type="Proteomes" id="UP001152755"/>
    </source>
</evidence>
<comment type="similarity">
    <text evidence="1">Belongs to the CAPAB/TerDEXZ family.</text>
</comment>
<dbReference type="Pfam" id="PF02342">
    <property type="entry name" value="TerD"/>
    <property type="match status" value="1"/>
</dbReference>
<evidence type="ECO:0000256" key="1">
    <source>
        <dbReference type="ARBA" id="ARBA00008775"/>
    </source>
</evidence>
<keyword evidence="5" id="KW-1185">Reference proteome</keyword>
<gene>
    <name evidence="4" type="ORF">NVS88_19845</name>
</gene>
<dbReference type="PANTHER" id="PTHR32097:SF4">
    <property type="entry name" value="GENERAL STRESS PROTEIN 16U"/>
    <property type="match status" value="1"/>
</dbReference>
<dbReference type="InterPro" id="IPR019303">
    <property type="entry name" value="vWA_TerF_C"/>
</dbReference>
<dbReference type="EMBL" id="JANRHA010000018">
    <property type="protein sequence ID" value="MDG3016810.1"/>
    <property type="molecule type" value="Genomic_DNA"/>
</dbReference>
<name>A0A9X4M4F2_9ACTN</name>
<reference evidence="4" key="1">
    <citation type="submission" date="2022-08" db="EMBL/GenBank/DDBJ databases">
        <title>Genome analysis of Corynebacteriales strain.</title>
        <authorList>
            <person name="Lee S.D."/>
        </authorList>
    </citation>
    <scope>NUCLEOTIDE SEQUENCE</scope>
    <source>
        <strain evidence="4">D3-21</strain>
    </source>
</reference>
<dbReference type="Gene3D" id="2.60.60.30">
    <property type="entry name" value="sav2460 like domains"/>
    <property type="match status" value="1"/>
</dbReference>
<dbReference type="InterPro" id="IPR002035">
    <property type="entry name" value="VWF_A"/>
</dbReference>
<dbReference type="RefSeq" id="WP_277832435.1">
    <property type="nucleotide sequence ID" value="NZ_JAAIVF010000003.1"/>
</dbReference>
<dbReference type="PANTHER" id="PTHR32097">
    <property type="entry name" value="CAMP-BINDING PROTEIN 1-RELATED"/>
    <property type="match status" value="1"/>
</dbReference>
<dbReference type="InterPro" id="IPR003325">
    <property type="entry name" value="TerD"/>
</dbReference>
<proteinExistence type="inferred from homology"/>
<organism evidence="4 5">
    <name type="scientific">Speluncibacter jeojiensis</name>
    <dbReference type="NCBI Taxonomy" id="2710754"/>
    <lineage>
        <taxon>Bacteria</taxon>
        <taxon>Bacillati</taxon>
        <taxon>Actinomycetota</taxon>
        <taxon>Actinomycetes</taxon>
        <taxon>Mycobacteriales</taxon>
        <taxon>Speluncibacteraceae</taxon>
        <taxon>Speluncibacter</taxon>
    </lineage>
</organism>
<dbReference type="CDD" id="cd06974">
    <property type="entry name" value="TerD_like"/>
    <property type="match status" value="1"/>
</dbReference>
<dbReference type="InterPro" id="IPR036465">
    <property type="entry name" value="vWFA_dom_sf"/>
</dbReference>
<comment type="caution">
    <text evidence="4">The sequence shown here is derived from an EMBL/GenBank/DDBJ whole genome shotgun (WGS) entry which is preliminary data.</text>
</comment>
<dbReference type="SUPFAM" id="SSF53300">
    <property type="entry name" value="vWA-like"/>
    <property type="match status" value="1"/>
</dbReference>
<protein>
    <submittedName>
        <fullName evidence="4">VWA domain-containing protein</fullName>
    </submittedName>
</protein>
<dbReference type="AlphaFoldDB" id="A0A9X4M4F2"/>
<feature type="region of interest" description="Disordered" evidence="2">
    <location>
        <begin position="168"/>
        <end position="193"/>
    </location>
</feature>
<evidence type="ECO:0000256" key="2">
    <source>
        <dbReference type="SAM" id="MobiDB-lite"/>
    </source>
</evidence>
<evidence type="ECO:0000259" key="3">
    <source>
        <dbReference type="PROSITE" id="PS50234"/>
    </source>
</evidence>
<sequence length="441" mass="46979">MTALIRGANTVIAEASTTVAVTGTAPGSVDLFAFQLDENRKVRSDADLVFFNNPASADGSVNLAADGRVHLDLRAIPAGVEMIAIAVSADESAPGPLSSVPGLAVTLTQRGGNVITAAVEGLTTERSAVLLEVYRRGGAWKARNVSAGWNGGLVALVTEHGVAVDNTRTQEAPVGAPAPAPRSTPPAGRDAATVDADGVRTVPAEAKLSLEKRQKLDLRKKAVAKVLLTKGARDHVGRVILVIDKTGSMRRRYSAGEVQEIVRRMVPVATQLDSDGQLEAYLYGVGFAKLPDVTVDGADEWIDEYVHLHGRHGGIDYDRQIGGVNDEIPIMAEVIASLDRNTTVPTLVLFFTDGGFNKRAAIEKLMRSASSRPAFWQFIGIGRSGFGVLEKLDTLSGRTVDNAGFFSVDNVDSLSDSKLYQLLLSEYPDWLRAARAANVLR</sequence>
<dbReference type="Proteomes" id="UP001152755">
    <property type="component" value="Unassembled WGS sequence"/>
</dbReference>
<evidence type="ECO:0000313" key="4">
    <source>
        <dbReference type="EMBL" id="MDG3016810.1"/>
    </source>
</evidence>
<feature type="domain" description="VWFA" evidence="3">
    <location>
        <begin position="238"/>
        <end position="423"/>
    </location>
</feature>
<dbReference type="PROSITE" id="PS50234">
    <property type="entry name" value="VWFA"/>
    <property type="match status" value="1"/>
</dbReference>